<keyword evidence="3" id="KW-0808">Transferase</keyword>
<evidence type="ECO:0000256" key="1">
    <source>
        <dbReference type="SAM" id="MobiDB-lite"/>
    </source>
</evidence>
<keyword evidence="4" id="KW-1185">Reference proteome</keyword>
<feature type="compositionally biased region" description="Polar residues" evidence="1">
    <location>
        <begin position="49"/>
        <end position="65"/>
    </location>
</feature>
<sequence length="516" mass="55792">MPTFSSFRRGPPTPLRRGGSTSGHWYNIRADRGIPGFEAARGPPANPQLGASTETRWGQPGNRSESLVHGSGRWIASLLMSTYLLCASPIQGHVAPMIAIARDLVGRGHDVTVLTGSRFRDTVLAAGADHRPLVGIADYDDRVMQDLLPERDRHRGIAKLEYDVQTMFVRPVPDQYRAVEQAIAELAPDAILAEGAFAGIVPLLLDDPASRPPILGVGVIPLVQLSVDTAPAGLGLAPKPGAFGRLRNRVLNGLVTKVIFRKTQALAQQVMRDLGRPGLDPFVFDSTRKCDRYLQLSPAEFEYPRSDLSPNVRFVGTVLPPAPADPALPSWWDELDGDRPVVHVTQGTIDNKDFDRLVRPTLDALADRDVLVVVATGGRPVEELGELPGNARAAEFLPYDRLLPKTDVFVTNAGFGGTQYALSHGVPIVAAGDTEDKPEVSMRVQWAGVGVNLRTGTPTAAAVAKAVDEVLADRTYRDRARAMAARIREYDTFDLIEAELEASVIAASLRLETPVG</sequence>
<feature type="domain" description="Erythromycin biosynthesis protein CIII-like C-terminal" evidence="2">
    <location>
        <begin position="361"/>
        <end position="485"/>
    </location>
</feature>
<organism evidence="3 4">
    <name type="scientific">Agromyces mariniharenae</name>
    <dbReference type="NCBI Taxonomy" id="2604423"/>
    <lineage>
        <taxon>Bacteria</taxon>
        <taxon>Bacillati</taxon>
        <taxon>Actinomycetota</taxon>
        <taxon>Actinomycetes</taxon>
        <taxon>Micrococcales</taxon>
        <taxon>Microbacteriaceae</taxon>
        <taxon>Agromyces</taxon>
    </lineage>
</organism>
<name>A0A5S4V7B4_9MICO</name>
<dbReference type="FunFam" id="3.40.50.2000:FF:000072">
    <property type="entry name" value="Glycosyl transferase"/>
    <property type="match status" value="1"/>
</dbReference>
<dbReference type="CDD" id="cd03784">
    <property type="entry name" value="GT1_Gtf-like"/>
    <property type="match status" value="1"/>
</dbReference>
<evidence type="ECO:0000313" key="4">
    <source>
        <dbReference type="Proteomes" id="UP000325243"/>
    </source>
</evidence>
<dbReference type="PANTHER" id="PTHR48050">
    <property type="entry name" value="STEROL 3-BETA-GLUCOSYLTRANSFERASE"/>
    <property type="match status" value="1"/>
</dbReference>
<evidence type="ECO:0000259" key="2">
    <source>
        <dbReference type="Pfam" id="PF06722"/>
    </source>
</evidence>
<dbReference type="InterPro" id="IPR002213">
    <property type="entry name" value="UDP_glucos_trans"/>
</dbReference>
<dbReference type="InterPro" id="IPR010610">
    <property type="entry name" value="EryCIII-like_C"/>
</dbReference>
<dbReference type="EMBL" id="VSSB01000001">
    <property type="protein sequence ID" value="TYL53949.1"/>
    <property type="molecule type" value="Genomic_DNA"/>
</dbReference>
<dbReference type="Pfam" id="PF06722">
    <property type="entry name" value="EryCIII-like_C"/>
    <property type="match status" value="1"/>
</dbReference>
<dbReference type="AlphaFoldDB" id="A0A5S4V7B4"/>
<evidence type="ECO:0000313" key="3">
    <source>
        <dbReference type="EMBL" id="TYL53949.1"/>
    </source>
</evidence>
<reference evidence="3 4" key="1">
    <citation type="submission" date="2019-08" db="EMBL/GenBank/DDBJ databases">
        <authorList>
            <person name="Hu J."/>
        </authorList>
    </citation>
    <scope>NUCLEOTIDE SEQUENCE [LARGE SCALE GENOMIC DNA]</scope>
    <source>
        <strain evidence="3 4">NEAU-184</strain>
    </source>
</reference>
<dbReference type="GO" id="GO:0017000">
    <property type="term" value="P:antibiotic biosynthetic process"/>
    <property type="evidence" value="ECO:0007669"/>
    <property type="project" value="UniProtKB-ARBA"/>
</dbReference>
<gene>
    <name evidence="3" type="ORF">FYC51_10090</name>
</gene>
<dbReference type="GO" id="GO:0008194">
    <property type="term" value="F:UDP-glycosyltransferase activity"/>
    <property type="evidence" value="ECO:0007669"/>
    <property type="project" value="InterPro"/>
</dbReference>
<dbReference type="InterPro" id="IPR050426">
    <property type="entry name" value="Glycosyltransferase_28"/>
</dbReference>
<dbReference type="PANTHER" id="PTHR48050:SF13">
    <property type="entry name" value="STEROL 3-BETA-GLUCOSYLTRANSFERASE UGT80A2"/>
    <property type="match status" value="1"/>
</dbReference>
<dbReference type="GO" id="GO:0016758">
    <property type="term" value="F:hexosyltransferase activity"/>
    <property type="evidence" value="ECO:0007669"/>
    <property type="project" value="UniProtKB-ARBA"/>
</dbReference>
<feature type="region of interest" description="Disordered" evidence="1">
    <location>
        <begin position="1"/>
        <end position="24"/>
    </location>
</feature>
<protein>
    <submittedName>
        <fullName evidence="3">Glycosyltransferase family 1 protein</fullName>
    </submittedName>
</protein>
<comment type="caution">
    <text evidence="3">The sequence shown here is derived from an EMBL/GenBank/DDBJ whole genome shotgun (WGS) entry which is preliminary data.</text>
</comment>
<dbReference type="SUPFAM" id="SSF53756">
    <property type="entry name" value="UDP-Glycosyltransferase/glycogen phosphorylase"/>
    <property type="match status" value="1"/>
</dbReference>
<dbReference type="Proteomes" id="UP000325243">
    <property type="component" value="Unassembled WGS sequence"/>
</dbReference>
<feature type="region of interest" description="Disordered" evidence="1">
    <location>
        <begin position="36"/>
        <end position="67"/>
    </location>
</feature>
<dbReference type="Gene3D" id="3.40.50.2000">
    <property type="entry name" value="Glycogen Phosphorylase B"/>
    <property type="match status" value="2"/>
</dbReference>
<accession>A0A5S4V7B4</accession>
<proteinExistence type="predicted"/>